<dbReference type="GO" id="GO:0000122">
    <property type="term" value="P:negative regulation of transcription by RNA polymerase II"/>
    <property type="evidence" value="ECO:0007669"/>
    <property type="project" value="UniProtKB-ARBA"/>
</dbReference>
<organism evidence="16 17">
    <name type="scientific">Ovis aries</name>
    <name type="common">Sheep</name>
    <dbReference type="NCBI Taxonomy" id="9940"/>
    <lineage>
        <taxon>Eukaryota</taxon>
        <taxon>Metazoa</taxon>
        <taxon>Chordata</taxon>
        <taxon>Craniata</taxon>
        <taxon>Vertebrata</taxon>
        <taxon>Euteleostomi</taxon>
        <taxon>Mammalia</taxon>
        <taxon>Eutheria</taxon>
        <taxon>Laurasiatheria</taxon>
        <taxon>Artiodactyla</taxon>
        <taxon>Ruminantia</taxon>
        <taxon>Pecora</taxon>
        <taxon>Bovidae</taxon>
        <taxon>Caprinae</taxon>
        <taxon>Ovis</taxon>
    </lineage>
</organism>
<feature type="region of interest" description="Disordered" evidence="14">
    <location>
        <begin position="47"/>
        <end position="86"/>
    </location>
</feature>
<comment type="function">
    <text evidence="11">Transcription factor that specifically binds to the upstream regulatory region of type I interferon (IFN) and IFN-inducible MHC class I genes (the interferon consensus sequence (ICS)). Can both act as a transcriptional activator or repressor. Plays a negative regulatory role in cells of the immune system. Involved in CD8(+) dendritic cell differentiation by forming a complex with the BATF-JUNB heterodimer in immune cells, leading to recognition of AICE sequence (5'-TGAnTCA/GAAA-3'), an immune-specific regulatory element, followed by cooperative binding of BATF and IRF8 and activation of genes. Required for the development of plasmacytoid dendritic cells (pDCs), which produce most of the type I IFN in response to viral infection. Positively regulates macroautophagy in dendritic cells. Acts as a transcriptional repressor of osteoclast differentiation factors such as NFATC1 and EEIG1.</text>
</comment>
<dbReference type="GO" id="GO:0005634">
    <property type="term" value="C:nucleus"/>
    <property type="evidence" value="ECO:0007669"/>
    <property type="project" value="UniProtKB-SubCell"/>
</dbReference>
<dbReference type="PANTHER" id="PTHR11949:SF7">
    <property type="entry name" value="INTERFERON REGULATORY FACTOR 8"/>
    <property type="match status" value="1"/>
</dbReference>
<keyword evidence="3" id="KW-0963">Cytoplasm</keyword>
<evidence type="ECO:0000256" key="9">
    <source>
        <dbReference type="ARBA" id="ARBA00023163"/>
    </source>
</evidence>
<dbReference type="InterPro" id="IPR001346">
    <property type="entry name" value="Interferon_reg_fact_DNA-bd_dom"/>
</dbReference>
<keyword evidence="7" id="KW-0238">DNA-binding</keyword>
<dbReference type="PRINTS" id="PR00267">
    <property type="entry name" value="INTFRNREGFCT"/>
</dbReference>
<evidence type="ECO:0000256" key="2">
    <source>
        <dbReference type="ARBA" id="ARBA00004496"/>
    </source>
</evidence>
<comment type="subcellular location">
    <subcellularLocation>
        <location evidence="2">Cytoplasm</location>
    </subcellularLocation>
    <subcellularLocation>
        <location evidence="1">Nucleus</location>
    </subcellularLocation>
</comment>
<proteinExistence type="predicted"/>
<gene>
    <name evidence="16" type="ORF">JEQ12_004870</name>
</gene>
<keyword evidence="10" id="KW-0539">Nucleus</keyword>
<evidence type="ECO:0000259" key="15">
    <source>
        <dbReference type="PROSITE" id="PS51507"/>
    </source>
</evidence>
<dbReference type="SUPFAM" id="SSF49879">
    <property type="entry name" value="SMAD/FHA domain"/>
    <property type="match status" value="1"/>
</dbReference>
<dbReference type="CDD" id="cd00103">
    <property type="entry name" value="IRF"/>
    <property type="match status" value="1"/>
</dbReference>
<dbReference type="Gene3D" id="2.60.200.10">
    <property type="match status" value="1"/>
</dbReference>
<dbReference type="GO" id="GO:0000981">
    <property type="term" value="F:DNA-binding transcription factor activity, RNA polymerase II-specific"/>
    <property type="evidence" value="ECO:0007669"/>
    <property type="project" value="TreeGrafter"/>
</dbReference>
<dbReference type="PROSITE" id="PS00601">
    <property type="entry name" value="IRF_1"/>
    <property type="match status" value="1"/>
</dbReference>
<dbReference type="AlphaFoldDB" id="A0A836CWN5"/>
<dbReference type="SUPFAM" id="SSF46785">
    <property type="entry name" value="Winged helix' DNA-binding domain"/>
    <property type="match status" value="1"/>
</dbReference>
<evidence type="ECO:0000256" key="6">
    <source>
        <dbReference type="ARBA" id="ARBA00023015"/>
    </source>
</evidence>
<keyword evidence="4" id="KW-0678">Repressor</keyword>
<feature type="region of interest" description="Disordered" evidence="14">
    <location>
        <begin position="1"/>
        <end position="25"/>
    </location>
</feature>
<dbReference type="InterPro" id="IPR008984">
    <property type="entry name" value="SMAD_FHA_dom_sf"/>
</dbReference>
<dbReference type="InterPro" id="IPR017855">
    <property type="entry name" value="SMAD-like_dom_sf"/>
</dbReference>
<evidence type="ECO:0000313" key="16">
    <source>
        <dbReference type="EMBL" id="KAG5200336.1"/>
    </source>
</evidence>
<dbReference type="GO" id="GO:0045944">
    <property type="term" value="P:positive regulation of transcription by RNA polymerase II"/>
    <property type="evidence" value="ECO:0007669"/>
    <property type="project" value="UniProtKB-ARBA"/>
</dbReference>
<dbReference type="InterPro" id="IPR019817">
    <property type="entry name" value="Interferon_reg_fac_CS"/>
</dbReference>
<dbReference type="FunFam" id="1.10.10.10:FF:000041">
    <property type="entry name" value="Interferon regulatory factor 4"/>
    <property type="match status" value="1"/>
</dbReference>
<feature type="domain" description="IRF tryptophan pentad repeat" evidence="15">
    <location>
        <begin position="117"/>
        <end position="224"/>
    </location>
</feature>
<evidence type="ECO:0000256" key="1">
    <source>
        <dbReference type="ARBA" id="ARBA00004123"/>
    </source>
</evidence>
<dbReference type="Pfam" id="PF00605">
    <property type="entry name" value="IRF"/>
    <property type="match status" value="1"/>
</dbReference>
<protein>
    <recommendedName>
        <fullName evidence="12">Interferon regulatory factor 8</fullName>
    </recommendedName>
    <alternativeName>
        <fullName evidence="13">Interferon consensus sequence-binding protein</fullName>
    </alternativeName>
</protein>
<reference evidence="16 17" key="1">
    <citation type="submission" date="2020-12" db="EMBL/GenBank/DDBJ databases">
        <title>De novo assembly of Tibetan sheep genome.</title>
        <authorList>
            <person name="Li X."/>
        </authorList>
    </citation>
    <scope>NUCLEOTIDE SEQUENCE [LARGE SCALE GENOMIC DNA]</scope>
    <source>
        <tissue evidence="16">Heart</tissue>
    </source>
</reference>
<evidence type="ECO:0000256" key="13">
    <source>
        <dbReference type="ARBA" id="ARBA00082311"/>
    </source>
</evidence>
<name>A0A836CWN5_SHEEP</name>
<dbReference type="GO" id="GO:0005737">
    <property type="term" value="C:cytoplasm"/>
    <property type="evidence" value="ECO:0007669"/>
    <property type="project" value="UniProtKB-SubCell"/>
</dbReference>
<dbReference type="InterPro" id="IPR019471">
    <property type="entry name" value="Interferon_reg_factor-3"/>
</dbReference>
<dbReference type="InterPro" id="IPR036388">
    <property type="entry name" value="WH-like_DNA-bd_sf"/>
</dbReference>
<keyword evidence="9" id="KW-0804">Transcription</keyword>
<evidence type="ECO:0000256" key="12">
    <source>
        <dbReference type="ARBA" id="ARBA00067364"/>
    </source>
</evidence>
<evidence type="ECO:0000256" key="4">
    <source>
        <dbReference type="ARBA" id="ARBA00022491"/>
    </source>
</evidence>
<dbReference type="Gene3D" id="1.10.10.10">
    <property type="entry name" value="Winged helix-like DNA-binding domain superfamily/Winged helix DNA-binding domain"/>
    <property type="match status" value="1"/>
</dbReference>
<dbReference type="Proteomes" id="UP000664991">
    <property type="component" value="Chromosome 14"/>
</dbReference>
<evidence type="ECO:0000256" key="10">
    <source>
        <dbReference type="ARBA" id="ARBA00023242"/>
    </source>
</evidence>
<evidence type="ECO:0000256" key="3">
    <source>
        <dbReference type="ARBA" id="ARBA00022490"/>
    </source>
</evidence>
<evidence type="ECO:0000256" key="5">
    <source>
        <dbReference type="ARBA" id="ARBA00022843"/>
    </source>
</evidence>
<accession>A0A836CWN5</accession>
<dbReference type="FunFam" id="2.60.200.10:FF:000010">
    <property type="entry name" value="Interferon regulatory factor 8"/>
    <property type="match status" value="1"/>
</dbReference>
<evidence type="ECO:0000256" key="14">
    <source>
        <dbReference type="SAM" id="MobiDB-lite"/>
    </source>
</evidence>
<dbReference type="SMART" id="SM00348">
    <property type="entry name" value="IRF"/>
    <property type="match status" value="1"/>
</dbReference>
<evidence type="ECO:0000313" key="17">
    <source>
        <dbReference type="Proteomes" id="UP000664991"/>
    </source>
</evidence>
<dbReference type="SMART" id="SM01243">
    <property type="entry name" value="IRF-3"/>
    <property type="match status" value="1"/>
</dbReference>
<keyword evidence="6" id="KW-0805">Transcription regulation</keyword>
<sequence>MQTERPCGGCQRSRRKTSFLSGERDSDRRWRIQTFYPGLQFICSRQPLQSGPEPAETLPVYGPASRADVSRGRGYAGGSQAHLSSPADPSLQDCPWCKCSPSVTENEGQGMCDRNGGRRLRQWLIEQIDSTMYPGLIWENDEKTMFRIPWKHAGKQDYNQEVDASIFKAWAVFKGKFKEGDKAEPATWKTRLRCALNKSPDFEEVTDRSQLDISEPYKVYRIVPEEEQKCKLGVAAPGCVSEAVEMECGRSEIDELIKEPPGDDYMGMVKRSPSPPEACRSQLLPDWWVQQPSTGLPLVPGYGAYDAHHSAFSQMVISFYYGGKLVGQTTTTCPEGCRLSLGQPGLPGGKLYGPEGLELVRFPPADAIPSERQRQVTRKLFGHLERGVLLHSSRQGVLVKRLCQGRVFYSGNAAPARDRPNKLERDEVVRVFDTSQFFRELQQFYNSQSRLPDSRVVLCFGEEFPDTTPLRSKLILVQVEQLYVRQLVEEAGKGCGPGSLMQAPEEPPPDQVFRMFPEICASHQRPFFRENQQITV</sequence>
<dbReference type="GO" id="GO:0006955">
    <property type="term" value="P:immune response"/>
    <property type="evidence" value="ECO:0007669"/>
    <property type="project" value="UniProtKB-ARBA"/>
</dbReference>
<dbReference type="EMBL" id="JAEMGP010000014">
    <property type="protein sequence ID" value="KAG5200336.1"/>
    <property type="molecule type" value="Genomic_DNA"/>
</dbReference>
<dbReference type="PANTHER" id="PTHR11949">
    <property type="entry name" value="INTERFERON REGULATORY FACTOR"/>
    <property type="match status" value="1"/>
</dbReference>
<comment type="caution">
    <text evidence="16">The sequence shown here is derived from an EMBL/GenBank/DDBJ whole genome shotgun (WGS) entry which is preliminary data.</text>
</comment>
<dbReference type="PROSITE" id="PS51507">
    <property type="entry name" value="IRF_2"/>
    <property type="match status" value="1"/>
</dbReference>
<keyword evidence="5" id="KW-0832">Ubl conjugation</keyword>
<evidence type="ECO:0000256" key="11">
    <source>
        <dbReference type="ARBA" id="ARBA00057974"/>
    </source>
</evidence>
<keyword evidence="8" id="KW-0010">Activator</keyword>
<evidence type="ECO:0000256" key="8">
    <source>
        <dbReference type="ARBA" id="ARBA00023159"/>
    </source>
</evidence>
<dbReference type="GO" id="GO:0098542">
    <property type="term" value="P:defense response to other organism"/>
    <property type="evidence" value="ECO:0007669"/>
    <property type="project" value="UniProtKB-ARBA"/>
</dbReference>
<dbReference type="InterPro" id="IPR036390">
    <property type="entry name" value="WH_DNA-bd_sf"/>
</dbReference>
<dbReference type="Pfam" id="PF10401">
    <property type="entry name" value="IRF-3"/>
    <property type="match status" value="1"/>
</dbReference>
<dbReference type="GO" id="GO:0000978">
    <property type="term" value="F:RNA polymerase II cis-regulatory region sequence-specific DNA binding"/>
    <property type="evidence" value="ECO:0007669"/>
    <property type="project" value="TreeGrafter"/>
</dbReference>
<evidence type="ECO:0000256" key="7">
    <source>
        <dbReference type="ARBA" id="ARBA00023125"/>
    </source>
</evidence>